<keyword evidence="2" id="KW-0815">Transposition</keyword>
<dbReference type="AlphaFoldDB" id="A0A8A3S324"/>
<reference evidence="7" key="2">
    <citation type="submission" date="2019-02" db="EMBL/GenBank/DDBJ databases">
        <authorList>
            <person name="Chen S.-C."/>
            <person name="Chien H.-H."/>
            <person name="Lai M.-C."/>
        </authorList>
    </citation>
    <scope>NUCLEOTIDE SEQUENCE</scope>
    <source>
        <strain evidence="7">N2F9704</strain>
    </source>
</reference>
<protein>
    <submittedName>
        <fullName evidence="7">Transposase</fullName>
    </submittedName>
</protein>
<organism evidence="7 8">
    <name type="scientific">Methanofollis aquaemaris</name>
    <dbReference type="NCBI Taxonomy" id="126734"/>
    <lineage>
        <taxon>Archaea</taxon>
        <taxon>Methanobacteriati</taxon>
        <taxon>Methanobacteriota</taxon>
        <taxon>Stenosarchaea group</taxon>
        <taxon>Methanomicrobia</taxon>
        <taxon>Methanomicrobiales</taxon>
        <taxon>Methanomicrobiaceae</taxon>
        <taxon>Methanofollis</taxon>
    </lineage>
</organism>
<dbReference type="NCBIfam" id="TIGR01766">
    <property type="entry name" value="IS200/IS605 family accessory protein TnpB-like domain"/>
    <property type="match status" value="1"/>
</dbReference>
<reference evidence="7" key="1">
    <citation type="journal article" date="2001" name="Int. J. Syst. Evol. Microbiol.">
        <title>Methanofollis aquaemaris sp. nov., a methanogen isolated from an aquaculture fish pond.</title>
        <authorList>
            <person name="Lai M.C."/>
            <person name="Chen S.C."/>
        </authorList>
    </citation>
    <scope>NUCLEOTIDE SEQUENCE</scope>
    <source>
        <strain evidence="7">N2F9704</strain>
    </source>
</reference>
<dbReference type="InterPro" id="IPR010095">
    <property type="entry name" value="Cas12f1-like_TNB"/>
</dbReference>
<dbReference type="GO" id="GO:0003677">
    <property type="term" value="F:DNA binding"/>
    <property type="evidence" value="ECO:0007669"/>
    <property type="project" value="UniProtKB-KW"/>
</dbReference>
<dbReference type="InterPro" id="IPR001959">
    <property type="entry name" value="Transposase"/>
</dbReference>
<proteinExistence type="inferred from homology"/>
<dbReference type="GO" id="GO:0032196">
    <property type="term" value="P:transposition"/>
    <property type="evidence" value="ECO:0007669"/>
    <property type="project" value="UniProtKB-KW"/>
</dbReference>
<gene>
    <name evidence="7" type="ORF">RJ40_00275</name>
</gene>
<dbReference type="Proteomes" id="UP001042704">
    <property type="component" value="Chromosome"/>
</dbReference>
<keyword evidence="3" id="KW-0238">DNA-binding</keyword>
<keyword evidence="4" id="KW-0233">DNA recombination</keyword>
<comment type="similarity">
    <text evidence="1">In the C-terminal section; belongs to the transposase 35 family.</text>
</comment>
<keyword evidence="8" id="KW-1185">Reference proteome</keyword>
<sequence length="423" mass="48829">MLAQTNHLRCSKRQYQMLRYLCRCSKNLYNVGLYTTRQWFFENGTFLKYPQNYHLCKTNENYKILQAATAQQTLKFVERNMRSFFGLLSLYKNGRVDKPSIPRYLDKDGYFLVAFPRNAFSIIDGIVQLGVSQELKKQNPDAHEMLRFTLPKNLLPFADKVQEIHILPLYDGRAFRIKYVYTETKPEPDPTPDPSRFLAIDLGLDNFATCVDTVTGTPQIICGRYVKSLNRQYNKTNAQIQSIKDHQKITSLTNRQMRLLVSRGTRINEFMNRAVHHIVQYCLDNRIGNICIGELAGIKQSINHGKKNNQNFVQIPYGKFKQKLASKCEFYGIQYHLVDEAYTSRTDALAGDEIRDQEYGKSRRVKRGLYQSSTGMLLNADVNGAINIMRKVAGDSVLEQIIGRGRVNRPVRIRLAYEQSSCE</sequence>
<evidence type="ECO:0000313" key="8">
    <source>
        <dbReference type="Proteomes" id="UP001042704"/>
    </source>
</evidence>
<dbReference type="KEGG" id="maqe:RJ40_00275"/>
<feature type="domain" description="Probable transposase IS891/IS1136/IS1341" evidence="5">
    <location>
        <begin position="185"/>
        <end position="298"/>
    </location>
</feature>
<dbReference type="NCBIfam" id="NF040570">
    <property type="entry name" value="guided_TnpB"/>
    <property type="match status" value="1"/>
</dbReference>
<evidence type="ECO:0000256" key="1">
    <source>
        <dbReference type="ARBA" id="ARBA00008761"/>
    </source>
</evidence>
<name>A0A8A3S324_9EURY</name>
<dbReference type="Pfam" id="PF01385">
    <property type="entry name" value="OrfB_IS605"/>
    <property type="match status" value="1"/>
</dbReference>
<evidence type="ECO:0000259" key="5">
    <source>
        <dbReference type="Pfam" id="PF01385"/>
    </source>
</evidence>
<evidence type="ECO:0000313" key="7">
    <source>
        <dbReference type="EMBL" id="QSZ66046.1"/>
    </source>
</evidence>
<evidence type="ECO:0000259" key="6">
    <source>
        <dbReference type="Pfam" id="PF07282"/>
    </source>
</evidence>
<evidence type="ECO:0000256" key="2">
    <source>
        <dbReference type="ARBA" id="ARBA00022578"/>
    </source>
</evidence>
<dbReference type="Pfam" id="PF07282">
    <property type="entry name" value="Cas12f1-like_TNB"/>
    <property type="match status" value="1"/>
</dbReference>
<dbReference type="GeneID" id="76422742"/>
<feature type="domain" description="Cas12f1-like TNB" evidence="6">
    <location>
        <begin position="317"/>
        <end position="388"/>
    </location>
</feature>
<accession>A0A8A3S324</accession>
<evidence type="ECO:0000256" key="3">
    <source>
        <dbReference type="ARBA" id="ARBA00023125"/>
    </source>
</evidence>
<evidence type="ECO:0000256" key="4">
    <source>
        <dbReference type="ARBA" id="ARBA00023172"/>
    </source>
</evidence>
<dbReference type="RefSeq" id="WP_265581340.1">
    <property type="nucleotide sequence ID" value="NZ_CP036172.1"/>
</dbReference>
<dbReference type="GO" id="GO:0006310">
    <property type="term" value="P:DNA recombination"/>
    <property type="evidence" value="ECO:0007669"/>
    <property type="project" value="UniProtKB-KW"/>
</dbReference>
<dbReference type="EMBL" id="CP036172">
    <property type="protein sequence ID" value="QSZ66046.1"/>
    <property type="molecule type" value="Genomic_DNA"/>
</dbReference>